<dbReference type="CDD" id="cd04182">
    <property type="entry name" value="GT_2_like_f"/>
    <property type="match status" value="1"/>
</dbReference>
<dbReference type="Proteomes" id="UP000198539">
    <property type="component" value="Unassembled WGS sequence"/>
</dbReference>
<dbReference type="Pfam" id="PF12804">
    <property type="entry name" value="NTP_transf_3"/>
    <property type="match status" value="1"/>
</dbReference>
<keyword evidence="4" id="KW-1185">Reference proteome</keyword>
<evidence type="ECO:0000259" key="2">
    <source>
        <dbReference type="Pfam" id="PF12804"/>
    </source>
</evidence>
<feature type="domain" description="MobA-like NTP transferase" evidence="2">
    <location>
        <begin position="14"/>
        <end position="171"/>
    </location>
</feature>
<organism evidence="3 4">
    <name type="scientific">Roseicitreum antarcticum</name>
    <dbReference type="NCBI Taxonomy" id="564137"/>
    <lineage>
        <taxon>Bacteria</taxon>
        <taxon>Pseudomonadati</taxon>
        <taxon>Pseudomonadota</taxon>
        <taxon>Alphaproteobacteria</taxon>
        <taxon>Rhodobacterales</taxon>
        <taxon>Paracoccaceae</taxon>
        <taxon>Roseicitreum</taxon>
    </lineage>
</organism>
<dbReference type="EMBL" id="FNOM01000009">
    <property type="protein sequence ID" value="SDX52763.1"/>
    <property type="molecule type" value="Genomic_DNA"/>
</dbReference>
<evidence type="ECO:0000313" key="3">
    <source>
        <dbReference type="EMBL" id="SDX52763.1"/>
    </source>
</evidence>
<dbReference type="GO" id="GO:0016779">
    <property type="term" value="F:nucleotidyltransferase activity"/>
    <property type="evidence" value="ECO:0007669"/>
    <property type="project" value="UniProtKB-KW"/>
</dbReference>
<dbReference type="AlphaFoldDB" id="A0A1H3CF56"/>
<proteinExistence type="predicted"/>
<protein>
    <submittedName>
        <fullName evidence="3">CTP:molybdopterin cytidylyltransferase MocA</fullName>
    </submittedName>
</protein>
<dbReference type="InterPro" id="IPR025877">
    <property type="entry name" value="MobA-like_NTP_Trfase"/>
</dbReference>
<keyword evidence="3" id="KW-0548">Nucleotidyltransferase</keyword>
<name>A0A1H3CF56_9RHOB</name>
<dbReference type="STRING" id="564137.SAMN04488238_109142"/>
<accession>A0A1H3CF56</accession>
<evidence type="ECO:0000256" key="1">
    <source>
        <dbReference type="ARBA" id="ARBA00022842"/>
    </source>
</evidence>
<sequence length="208" mass="21155">MHAEDALPVIALPAAGASSRMGGNDKLLMDVEGQPLLRHAARAALAVGYPVAVTLRPDDAARRAALSGLPVHVLPVADADAGMSGSIRAAASWAQGLGASALMVHLPDMPDITGDDIKALIEDHASTPAMVLRAASAEGAAGNPVILPSSLFAALQGVQGDTGARAALRGHPVRLHPLTGARALTDLDTPEAWADWRAARKAGRTGTS</sequence>
<dbReference type="PANTHER" id="PTHR43777:SF1">
    <property type="entry name" value="MOLYBDENUM COFACTOR CYTIDYLYLTRANSFERASE"/>
    <property type="match status" value="1"/>
</dbReference>
<keyword evidence="3" id="KW-0808">Transferase</keyword>
<dbReference type="SUPFAM" id="SSF53448">
    <property type="entry name" value="Nucleotide-diphospho-sugar transferases"/>
    <property type="match status" value="1"/>
</dbReference>
<dbReference type="PANTHER" id="PTHR43777">
    <property type="entry name" value="MOLYBDENUM COFACTOR CYTIDYLYLTRANSFERASE"/>
    <property type="match status" value="1"/>
</dbReference>
<keyword evidence="1" id="KW-0460">Magnesium</keyword>
<dbReference type="Gene3D" id="3.90.550.10">
    <property type="entry name" value="Spore Coat Polysaccharide Biosynthesis Protein SpsA, Chain A"/>
    <property type="match status" value="1"/>
</dbReference>
<gene>
    <name evidence="3" type="ORF">SAMN04488238_109142</name>
</gene>
<reference evidence="3 4" key="1">
    <citation type="submission" date="2016-10" db="EMBL/GenBank/DDBJ databases">
        <authorList>
            <person name="de Groot N.N."/>
        </authorList>
    </citation>
    <scope>NUCLEOTIDE SEQUENCE [LARGE SCALE GENOMIC DNA]</scope>
    <source>
        <strain evidence="3 4">CGMCC 1.8894</strain>
    </source>
</reference>
<evidence type="ECO:0000313" key="4">
    <source>
        <dbReference type="Proteomes" id="UP000198539"/>
    </source>
</evidence>
<dbReference type="OrthoDB" id="9779263at2"/>
<dbReference type="RefSeq" id="WP_092891340.1">
    <property type="nucleotide sequence ID" value="NZ_CP061498.1"/>
</dbReference>
<dbReference type="InterPro" id="IPR029044">
    <property type="entry name" value="Nucleotide-diphossugar_trans"/>
</dbReference>